<keyword evidence="2" id="KW-1185">Reference proteome</keyword>
<name>A0A318L9Z7_9PSEU</name>
<gene>
    <name evidence="1" type="ORF">BA062_37440</name>
</gene>
<dbReference type="OrthoDB" id="3697253at2"/>
<evidence type="ECO:0000313" key="2">
    <source>
        <dbReference type="Proteomes" id="UP000247892"/>
    </source>
</evidence>
<comment type="caution">
    <text evidence="1">The sequence shown here is derived from an EMBL/GenBank/DDBJ whole genome shotgun (WGS) entry which is preliminary data.</text>
</comment>
<evidence type="ECO:0000313" key="1">
    <source>
        <dbReference type="EMBL" id="PXY17571.1"/>
    </source>
</evidence>
<dbReference type="AlphaFoldDB" id="A0A318L9Z7"/>
<organism evidence="1 2">
    <name type="scientific">Prauserella flavalba</name>
    <dbReference type="NCBI Taxonomy" id="1477506"/>
    <lineage>
        <taxon>Bacteria</taxon>
        <taxon>Bacillati</taxon>
        <taxon>Actinomycetota</taxon>
        <taxon>Actinomycetes</taxon>
        <taxon>Pseudonocardiales</taxon>
        <taxon>Pseudonocardiaceae</taxon>
        <taxon>Prauserella</taxon>
    </lineage>
</organism>
<dbReference type="EMBL" id="MASU01000026">
    <property type="protein sequence ID" value="PXY17571.1"/>
    <property type="molecule type" value="Genomic_DNA"/>
</dbReference>
<dbReference type="RefSeq" id="WP_110343967.1">
    <property type="nucleotide sequence ID" value="NZ_JBHVKT010000022.1"/>
</dbReference>
<dbReference type="Proteomes" id="UP000247892">
    <property type="component" value="Unassembled WGS sequence"/>
</dbReference>
<reference evidence="1 2" key="1">
    <citation type="submission" date="2016-07" db="EMBL/GenBank/DDBJ databases">
        <title>Draft genome sequence of Prauserella sp. YIM 121212, isolated from alkaline soil.</title>
        <authorList>
            <person name="Ruckert C."/>
            <person name="Albersmeier A."/>
            <person name="Jiang C.-L."/>
            <person name="Jiang Y."/>
            <person name="Kalinowski J."/>
            <person name="Schneider O."/>
            <person name="Winkler A."/>
            <person name="Zotchev S.B."/>
        </authorList>
    </citation>
    <scope>NUCLEOTIDE SEQUENCE [LARGE SCALE GENOMIC DNA]</scope>
    <source>
        <strain evidence="1 2">YIM 121212</strain>
    </source>
</reference>
<proteinExistence type="predicted"/>
<accession>A0A318L9Z7</accession>
<sequence length="145" mass="16849">MSMHANTFYGAGGWSFAPMTPYDWWILWRALENRQDEAKVAKARRDLGALVQTDWLDSMPPVPAEGHDPELLQAMFEAHDKYQDDWIQRQCEFMVSTLERLQAAERPYGYRELERVAGSLVSLAGQMFMVAHDREEEIERGDREP</sequence>
<protein>
    <submittedName>
        <fullName evidence="1">Uncharacterized protein</fullName>
    </submittedName>
</protein>